<dbReference type="EMBL" id="BBNQ01000014">
    <property type="protein sequence ID" value="GAL63926.1"/>
    <property type="molecule type" value="Genomic_DNA"/>
</dbReference>
<proteinExistence type="predicted"/>
<accession>A0A090VGR1</accession>
<dbReference type="EC" id="4.1.3.27" evidence="1"/>
<dbReference type="Gene3D" id="3.60.120.10">
    <property type="entry name" value="Anthranilate synthase"/>
    <property type="match status" value="1"/>
</dbReference>
<reference evidence="1 2" key="1">
    <citation type="journal article" date="2014" name="Genome Announc.">
        <title>Draft Genome Sequences of Marine Flavobacterium Algibacter lectus Strains SS8 and NR4.</title>
        <authorList>
            <person name="Takatani N."/>
            <person name="Nakanishi M."/>
            <person name="Meirelles P."/>
            <person name="Mino S."/>
            <person name="Suda W."/>
            <person name="Oshima K."/>
            <person name="Hattori M."/>
            <person name="Ohkuma M."/>
            <person name="Hosokawa M."/>
            <person name="Miyashita K."/>
            <person name="Thompson F.L."/>
            <person name="Niwa A."/>
            <person name="Sawabe T."/>
            <person name="Sawabe T."/>
        </authorList>
    </citation>
    <scope>NUCLEOTIDE SEQUENCE [LARGE SCALE GENOMIC DNA]</scope>
    <source>
        <strain evidence="1 2">JCM 19300</strain>
    </source>
</reference>
<dbReference type="GO" id="GO:0004049">
    <property type="term" value="F:anthranilate synthase activity"/>
    <property type="evidence" value="ECO:0007669"/>
    <property type="project" value="UniProtKB-EC"/>
</dbReference>
<dbReference type="AlphaFoldDB" id="A0A090VGR1"/>
<gene>
    <name evidence="1" type="ORF">JCM19300_2181</name>
</gene>
<evidence type="ECO:0000313" key="1">
    <source>
        <dbReference type="EMBL" id="GAL63926.1"/>
    </source>
</evidence>
<dbReference type="InterPro" id="IPR005801">
    <property type="entry name" value="ADC_synthase"/>
</dbReference>
<comment type="caution">
    <text evidence="1">The sequence shown here is derived from an EMBL/GenBank/DDBJ whole genome shotgun (WGS) entry which is preliminary data.</text>
</comment>
<evidence type="ECO:0000313" key="2">
    <source>
        <dbReference type="Proteomes" id="UP000029644"/>
    </source>
</evidence>
<sequence length="39" mass="4180">MNWQAGAGMVSKSNAESELQEVFNKLGALTKAIKVAEDI</sequence>
<keyword evidence="1" id="KW-0456">Lyase</keyword>
<dbReference type="SUPFAM" id="SSF56322">
    <property type="entry name" value="ADC synthase"/>
    <property type="match status" value="1"/>
</dbReference>
<name>A0A090VGR1_9FLAO</name>
<protein>
    <submittedName>
        <fullName evidence="1">Anthranilate synthase aminase component</fullName>
        <ecNumber evidence="1">4.1.3.27</ecNumber>
    </submittedName>
</protein>
<dbReference type="Proteomes" id="UP000029644">
    <property type="component" value="Unassembled WGS sequence"/>
</dbReference>
<organism evidence="1 2">
    <name type="scientific">Algibacter lectus</name>
    <dbReference type="NCBI Taxonomy" id="221126"/>
    <lineage>
        <taxon>Bacteria</taxon>
        <taxon>Pseudomonadati</taxon>
        <taxon>Bacteroidota</taxon>
        <taxon>Flavobacteriia</taxon>
        <taxon>Flavobacteriales</taxon>
        <taxon>Flavobacteriaceae</taxon>
        <taxon>Algibacter</taxon>
    </lineage>
</organism>